<name>A0A5C5RRA2_9ACTN</name>
<dbReference type="OrthoDB" id="9965131at2"/>
<dbReference type="AlphaFoldDB" id="A0A5C5RRA2"/>
<dbReference type="RefSeq" id="WP_146489263.1">
    <property type="nucleotide sequence ID" value="NZ_VIGX01000026.1"/>
</dbReference>
<keyword evidence="3" id="KW-1185">Reference proteome</keyword>
<gene>
    <name evidence="2" type="ORF">FK530_22995</name>
</gene>
<evidence type="ECO:0000313" key="3">
    <source>
        <dbReference type="Proteomes" id="UP000319375"/>
    </source>
</evidence>
<feature type="transmembrane region" description="Helical" evidence="1">
    <location>
        <begin position="108"/>
        <end position="125"/>
    </location>
</feature>
<sequence>MIGDVIDELTCRCGTVCKRIIESERRPHQDGRSDWDNGWRVESKVVESDCPHGTNTTTEHCPSCGRQVGAHGFGVVGEGDCPCWDRPMKRRIRAAADWCKAHPIANQLINFALFATSFLAMTWWLS</sequence>
<dbReference type="EMBL" id="VIGX01000026">
    <property type="protein sequence ID" value="TWS25589.1"/>
    <property type="molecule type" value="Genomic_DNA"/>
</dbReference>
<keyword evidence="1" id="KW-0472">Membrane</keyword>
<keyword evidence="1" id="KW-1133">Transmembrane helix</keyword>
<protein>
    <submittedName>
        <fullName evidence="2">Uncharacterized protein</fullName>
    </submittedName>
</protein>
<organism evidence="2 3">
    <name type="scientific">Tsukamurella conjunctivitidis</name>
    <dbReference type="NCBI Taxonomy" id="2592068"/>
    <lineage>
        <taxon>Bacteria</taxon>
        <taxon>Bacillati</taxon>
        <taxon>Actinomycetota</taxon>
        <taxon>Actinomycetes</taxon>
        <taxon>Mycobacteriales</taxon>
        <taxon>Tsukamurellaceae</taxon>
        <taxon>Tsukamurella</taxon>
    </lineage>
</organism>
<dbReference type="Proteomes" id="UP000319375">
    <property type="component" value="Unassembled WGS sequence"/>
</dbReference>
<keyword evidence="1" id="KW-0812">Transmembrane</keyword>
<comment type="caution">
    <text evidence="2">The sequence shown here is derived from an EMBL/GenBank/DDBJ whole genome shotgun (WGS) entry which is preliminary data.</text>
</comment>
<reference evidence="2 3" key="1">
    <citation type="submission" date="2019-06" db="EMBL/GenBank/DDBJ databases">
        <title>Tsukamurella conjunctivitidis sp. nov., Tsukamurella assacharolytica sp. nov. and Tsukamurella sputae sp. nov. isolated from patients with conjunctivitis, bacteraemia (lymphoma) and respiratory infection (sputum) in Hong Kong.</title>
        <authorList>
            <person name="Teng J.L.L."/>
            <person name="Lee H.H."/>
            <person name="Fong J.Y.H."/>
            <person name="Fok K.M.N."/>
            <person name="Lau S.K.P."/>
            <person name="Woo P.C.Y."/>
        </authorList>
    </citation>
    <scope>NUCLEOTIDE SEQUENCE [LARGE SCALE GENOMIC DNA]</scope>
    <source>
        <strain evidence="2 3">HKU72</strain>
    </source>
</reference>
<proteinExistence type="predicted"/>
<evidence type="ECO:0000313" key="2">
    <source>
        <dbReference type="EMBL" id="TWS25589.1"/>
    </source>
</evidence>
<evidence type="ECO:0000256" key="1">
    <source>
        <dbReference type="SAM" id="Phobius"/>
    </source>
</evidence>
<accession>A0A5C5RRA2</accession>